<evidence type="ECO:0000313" key="1">
    <source>
        <dbReference type="EMBL" id="MDL2077218.1"/>
    </source>
</evidence>
<protein>
    <recommendedName>
        <fullName evidence="3">Lipoprotein</fullName>
    </recommendedName>
</protein>
<proteinExistence type="predicted"/>
<sequence>MRASPAKGSRRARTSAVLAVGAIALALVTGCSGDGSAEGSDKDGAPARAAKALSSAELEKLLLATGDVKDYKVTDGDETIRQDMSKLETDKPACDPLARASAAQPPGATDAGASNGIAQDPAAFKGDLAKEFEENFSLTIVGLSSYDGDGAEKAMKAVSGGIKACADGFLLRTTAAQDTKVARIAAVKPSGLGDKSVAFTLDEDLGGGFVLTSTTEVVRKGNTIATFHTRNSEAYEPGGVSEIPAEIIKAQVAKLK</sequence>
<name>A0ABT7J0R9_9ACTN</name>
<gene>
    <name evidence="1" type="ORF">QNN03_12280</name>
</gene>
<dbReference type="PROSITE" id="PS51257">
    <property type="entry name" value="PROKAR_LIPOPROTEIN"/>
    <property type="match status" value="1"/>
</dbReference>
<dbReference type="Proteomes" id="UP001241926">
    <property type="component" value="Unassembled WGS sequence"/>
</dbReference>
<comment type="caution">
    <text evidence="1">The sequence shown here is derived from an EMBL/GenBank/DDBJ whole genome shotgun (WGS) entry which is preliminary data.</text>
</comment>
<evidence type="ECO:0008006" key="3">
    <source>
        <dbReference type="Google" id="ProtNLM"/>
    </source>
</evidence>
<dbReference type="RefSeq" id="WP_285432365.1">
    <property type="nucleotide sequence ID" value="NZ_JASJUS010000009.1"/>
</dbReference>
<reference evidence="1 2" key="1">
    <citation type="submission" date="2023-05" db="EMBL/GenBank/DDBJ databases">
        <title>Streptomyces fuscus sp. nov., a brown-black pigment producing actinomyces isolated from dry sand of Sea duck farm.</title>
        <authorList>
            <person name="Xie J."/>
            <person name="Shen N."/>
        </authorList>
    </citation>
    <scope>NUCLEOTIDE SEQUENCE [LARGE SCALE GENOMIC DNA]</scope>
    <source>
        <strain evidence="1 2">GXMU-J15</strain>
    </source>
</reference>
<evidence type="ECO:0000313" key="2">
    <source>
        <dbReference type="Proteomes" id="UP001241926"/>
    </source>
</evidence>
<keyword evidence="2" id="KW-1185">Reference proteome</keyword>
<accession>A0ABT7J0R9</accession>
<organism evidence="1 2">
    <name type="scientific">Streptomyces fuscus</name>
    <dbReference type="NCBI Taxonomy" id="3048495"/>
    <lineage>
        <taxon>Bacteria</taxon>
        <taxon>Bacillati</taxon>
        <taxon>Actinomycetota</taxon>
        <taxon>Actinomycetes</taxon>
        <taxon>Kitasatosporales</taxon>
        <taxon>Streptomycetaceae</taxon>
        <taxon>Streptomyces</taxon>
    </lineage>
</organism>
<dbReference type="EMBL" id="JASJUS010000009">
    <property type="protein sequence ID" value="MDL2077218.1"/>
    <property type="molecule type" value="Genomic_DNA"/>
</dbReference>